<dbReference type="PANTHER" id="PTHR43133">
    <property type="entry name" value="RNA POLYMERASE ECF-TYPE SIGMA FACTO"/>
    <property type="match status" value="1"/>
</dbReference>
<reference evidence="8" key="1">
    <citation type="journal article" date="2019" name="Int. J. Syst. Evol. Microbiol.">
        <title>The Global Catalogue of Microorganisms (GCM) 10K type strain sequencing project: providing services to taxonomists for standard genome sequencing and annotation.</title>
        <authorList>
            <consortium name="The Broad Institute Genomics Platform"/>
            <consortium name="The Broad Institute Genome Sequencing Center for Infectious Disease"/>
            <person name="Wu L."/>
            <person name="Ma J."/>
        </authorList>
    </citation>
    <scope>NUCLEOTIDE SEQUENCE [LARGE SCALE GENOMIC DNA]</scope>
    <source>
        <strain evidence="8">JCM 18200</strain>
    </source>
</reference>
<dbReference type="Gene3D" id="1.10.10.10">
    <property type="entry name" value="Winged helix-like DNA-binding domain superfamily/Winged helix DNA-binding domain"/>
    <property type="match status" value="1"/>
</dbReference>
<evidence type="ECO:0000259" key="6">
    <source>
        <dbReference type="Pfam" id="PF08281"/>
    </source>
</evidence>
<keyword evidence="4" id="KW-0804">Transcription</keyword>
<dbReference type="PANTHER" id="PTHR43133:SF46">
    <property type="entry name" value="RNA POLYMERASE SIGMA-70 FACTOR ECF SUBFAMILY"/>
    <property type="match status" value="1"/>
</dbReference>
<evidence type="ECO:0000259" key="5">
    <source>
        <dbReference type="Pfam" id="PF04542"/>
    </source>
</evidence>
<keyword evidence="8" id="KW-1185">Reference proteome</keyword>
<dbReference type="NCBIfam" id="TIGR02937">
    <property type="entry name" value="sigma70-ECF"/>
    <property type="match status" value="1"/>
</dbReference>
<dbReference type="InterPro" id="IPR007627">
    <property type="entry name" value="RNA_pol_sigma70_r2"/>
</dbReference>
<dbReference type="NCBIfam" id="TIGR02985">
    <property type="entry name" value="Sig70_bacteroi1"/>
    <property type="match status" value="1"/>
</dbReference>
<dbReference type="InterPro" id="IPR013324">
    <property type="entry name" value="RNA_pol_sigma_r3/r4-like"/>
</dbReference>
<evidence type="ECO:0000256" key="1">
    <source>
        <dbReference type="ARBA" id="ARBA00010641"/>
    </source>
</evidence>
<dbReference type="Proteomes" id="UP001501411">
    <property type="component" value="Unassembled WGS sequence"/>
</dbReference>
<dbReference type="InterPro" id="IPR039425">
    <property type="entry name" value="RNA_pol_sigma-70-like"/>
</dbReference>
<accession>A0ABP9CAZ4</accession>
<dbReference type="SUPFAM" id="SSF88659">
    <property type="entry name" value="Sigma3 and sigma4 domains of RNA polymerase sigma factors"/>
    <property type="match status" value="1"/>
</dbReference>
<dbReference type="Pfam" id="PF08281">
    <property type="entry name" value="Sigma70_r4_2"/>
    <property type="match status" value="1"/>
</dbReference>
<keyword evidence="2" id="KW-0805">Transcription regulation</keyword>
<gene>
    <name evidence="7" type="ORF">GCM10023231_38300</name>
</gene>
<dbReference type="InterPro" id="IPR013325">
    <property type="entry name" value="RNA_pol_sigma_r2"/>
</dbReference>
<proteinExistence type="inferred from homology"/>
<dbReference type="RefSeq" id="WP_345234482.1">
    <property type="nucleotide sequence ID" value="NZ_BAABIQ010000043.1"/>
</dbReference>
<dbReference type="SUPFAM" id="SSF88946">
    <property type="entry name" value="Sigma2 domain of RNA polymerase sigma factors"/>
    <property type="match status" value="1"/>
</dbReference>
<dbReference type="EMBL" id="BAABIQ010000043">
    <property type="protein sequence ID" value="GAA4805434.1"/>
    <property type="molecule type" value="Genomic_DNA"/>
</dbReference>
<keyword evidence="3" id="KW-0731">Sigma factor</keyword>
<comment type="similarity">
    <text evidence="1">Belongs to the sigma-70 factor family. ECF subfamily.</text>
</comment>
<feature type="domain" description="RNA polymerase sigma factor 70 region 4 type 2" evidence="6">
    <location>
        <begin position="117"/>
        <end position="166"/>
    </location>
</feature>
<dbReference type="InterPro" id="IPR014327">
    <property type="entry name" value="RNA_pol_sigma70_bacteroid"/>
</dbReference>
<evidence type="ECO:0000256" key="3">
    <source>
        <dbReference type="ARBA" id="ARBA00023082"/>
    </source>
</evidence>
<comment type="caution">
    <text evidence="7">The sequence shown here is derived from an EMBL/GenBank/DDBJ whole genome shotgun (WGS) entry which is preliminary data.</text>
</comment>
<name>A0ABP9CAZ4_9SPHI</name>
<dbReference type="InterPro" id="IPR036388">
    <property type="entry name" value="WH-like_DNA-bd_sf"/>
</dbReference>
<dbReference type="CDD" id="cd06171">
    <property type="entry name" value="Sigma70_r4"/>
    <property type="match status" value="1"/>
</dbReference>
<protein>
    <submittedName>
        <fullName evidence="7">RNA polymerase sigma-70 factor</fullName>
    </submittedName>
</protein>
<evidence type="ECO:0000313" key="7">
    <source>
        <dbReference type="EMBL" id="GAA4805434.1"/>
    </source>
</evidence>
<evidence type="ECO:0000256" key="2">
    <source>
        <dbReference type="ARBA" id="ARBA00023015"/>
    </source>
</evidence>
<sequence>MITWRLRKKNPDIFTIEGLFKRYYPRLFTFAFHLLENEEEAEDIVQDAFLIVCEQQSTIGVSDQAIKSYLYTTIKHDALNRLRHKKVIANFTEKSQQPEMDEMHVLDHLIHAEVIGELLEALEKLPEGCATICKMRYFEGLKNSQIADLLGISVHTVKSQKQRALNLLKKHLRPEVLSVFMLLLLK</sequence>
<dbReference type="Gene3D" id="1.10.1740.10">
    <property type="match status" value="1"/>
</dbReference>
<dbReference type="InterPro" id="IPR013249">
    <property type="entry name" value="RNA_pol_sigma70_r4_t2"/>
</dbReference>
<evidence type="ECO:0000256" key="4">
    <source>
        <dbReference type="ARBA" id="ARBA00023163"/>
    </source>
</evidence>
<dbReference type="InterPro" id="IPR014284">
    <property type="entry name" value="RNA_pol_sigma-70_dom"/>
</dbReference>
<dbReference type="Pfam" id="PF04542">
    <property type="entry name" value="Sigma70_r2"/>
    <property type="match status" value="1"/>
</dbReference>
<evidence type="ECO:0000313" key="8">
    <source>
        <dbReference type="Proteomes" id="UP001501411"/>
    </source>
</evidence>
<organism evidence="7 8">
    <name type="scientific">Olivibacter ginsenosidimutans</name>
    <dbReference type="NCBI Taxonomy" id="1176537"/>
    <lineage>
        <taxon>Bacteria</taxon>
        <taxon>Pseudomonadati</taxon>
        <taxon>Bacteroidota</taxon>
        <taxon>Sphingobacteriia</taxon>
        <taxon>Sphingobacteriales</taxon>
        <taxon>Sphingobacteriaceae</taxon>
        <taxon>Olivibacter</taxon>
    </lineage>
</organism>
<feature type="domain" description="RNA polymerase sigma-70 region 2" evidence="5">
    <location>
        <begin position="19"/>
        <end position="86"/>
    </location>
</feature>